<protein>
    <submittedName>
        <fullName evidence="2">Uncharacterized protein</fullName>
    </submittedName>
</protein>
<sequence length="241" mass="25609">MDAVAFPPPPAPFLDDDFDFGDFTFASPAPPATDPQAAATFAAFDDDWGDFVATSPLGSNPDGPAPPTAKSSAWEKPRGPLPLSLFGADDEVVVADEEPAEPPAAAPQRARHAASNGSKPSDLKDLIAGLYRSQPLSSPDAAGAGKEEIVAEDGDGFGDDDDGWEFKAAPSSDAGIEDVPKSMGSDQEDWKFLKNYKILHFPKAFARRNILQRIAGANGNGTGIYRLHYYIEVHKPQDPVV</sequence>
<dbReference type="EMBL" id="SPHZ02000001">
    <property type="protein sequence ID" value="KAF0933313.1"/>
    <property type="molecule type" value="Genomic_DNA"/>
</dbReference>
<dbReference type="OrthoDB" id="765227at2759"/>
<feature type="compositionally biased region" description="Acidic residues" evidence="1">
    <location>
        <begin position="151"/>
        <end position="163"/>
    </location>
</feature>
<feature type="region of interest" description="Disordered" evidence="1">
    <location>
        <begin position="151"/>
        <end position="184"/>
    </location>
</feature>
<feature type="region of interest" description="Disordered" evidence="1">
    <location>
        <begin position="51"/>
        <end position="121"/>
    </location>
</feature>
<evidence type="ECO:0000313" key="3">
    <source>
        <dbReference type="Proteomes" id="UP000479710"/>
    </source>
</evidence>
<proteinExistence type="predicted"/>
<name>A0A6G1F8Y2_9ORYZ</name>
<dbReference type="PANTHER" id="PTHR35701:SF1">
    <property type="entry name" value="OS11G0148400 PROTEIN"/>
    <property type="match status" value="1"/>
</dbReference>
<organism evidence="2 3">
    <name type="scientific">Oryza meyeriana var. granulata</name>
    <dbReference type="NCBI Taxonomy" id="110450"/>
    <lineage>
        <taxon>Eukaryota</taxon>
        <taxon>Viridiplantae</taxon>
        <taxon>Streptophyta</taxon>
        <taxon>Embryophyta</taxon>
        <taxon>Tracheophyta</taxon>
        <taxon>Spermatophyta</taxon>
        <taxon>Magnoliopsida</taxon>
        <taxon>Liliopsida</taxon>
        <taxon>Poales</taxon>
        <taxon>Poaceae</taxon>
        <taxon>BOP clade</taxon>
        <taxon>Oryzoideae</taxon>
        <taxon>Oryzeae</taxon>
        <taxon>Oryzinae</taxon>
        <taxon>Oryza</taxon>
        <taxon>Oryza meyeriana</taxon>
    </lineage>
</organism>
<comment type="caution">
    <text evidence="2">The sequence shown here is derived from an EMBL/GenBank/DDBJ whole genome shotgun (WGS) entry which is preliminary data.</text>
</comment>
<evidence type="ECO:0000256" key="1">
    <source>
        <dbReference type="SAM" id="MobiDB-lite"/>
    </source>
</evidence>
<keyword evidence="3" id="KW-1185">Reference proteome</keyword>
<dbReference type="PANTHER" id="PTHR35701">
    <property type="entry name" value="OS11G0148400 PROTEIN"/>
    <property type="match status" value="1"/>
</dbReference>
<dbReference type="Proteomes" id="UP000479710">
    <property type="component" value="Unassembled WGS sequence"/>
</dbReference>
<reference evidence="2 3" key="1">
    <citation type="submission" date="2019-11" db="EMBL/GenBank/DDBJ databases">
        <title>Whole genome sequence of Oryza granulata.</title>
        <authorList>
            <person name="Li W."/>
        </authorList>
    </citation>
    <scope>NUCLEOTIDE SEQUENCE [LARGE SCALE GENOMIC DNA]</scope>
    <source>
        <strain evidence="3">cv. Menghai</strain>
        <tissue evidence="2">Leaf</tissue>
    </source>
</reference>
<feature type="compositionally biased region" description="Acidic residues" evidence="1">
    <location>
        <begin position="88"/>
        <end position="100"/>
    </location>
</feature>
<gene>
    <name evidence="2" type="ORF">E2562_017098</name>
</gene>
<accession>A0A6G1F8Y2</accession>
<evidence type="ECO:0000313" key="2">
    <source>
        <dbReference type="EMBL" id="KAF0933313.1"/>
    </source>
</evidence>
<dbReference type="AlphaFoldDB" id="A0A6G1F8Y2"/>